<evidence type="ECO:0000313" key="3">
    <source>
        <dbReference type="EMBL" id="MFA4805358.1"/>
    </source>
</evidence>
<dbReference type="InterPro" id="IPR002145">
    <property type="entry name" value="CopG"/>
</dbReference>
<protein>
    <submittedName>
        <fullName evidence="2">Transcriptional regulator</fullName>
    </submittedName>
    <submittedName>
        <fullName evidence="3">Type II toxin-antitoxin system ParD family antitoxin</fullName>
    </submittedName>
</protein>
<dbReference type="Gene3D" id="1.10.1220.10">
    <property type="entry name" value="Met repressor-like"/>
    <property type="match status" value="1"/>
</dbReference>
<evidence type="ECO:0000259" key="1">
    <source>
        <dbReference type="Pfam" id="PF01402"/>
    </source>
</evidence>
<dbReference type="PATRIC" id="fig|1609559.3.peg.695"/>
<proteinExistence type="predicted"/>
<dbReference type="InterPro" id="IPR013321">
    <property type="entry name" value="Arc_rbn_hlx_hlx"/>
</dbReference>
<reference evidence="2 4" key="2">
    <citation type="journal article" date="2016" name="Int. J. Syst. Evol. Microbiol.">
        <title>Pyrococcus kukulkanii sp. nov., a hyperthermophilic, piezophilic archaeon isolated from a deep-sea hydrothermal vent.</title>
        <authorList>
            <person name="Callac N."/>
            <person name="Oger P."/>
            <person name="Lesongeur F."/>
            <person name="Rattray J.E."/>
            <person name="Vannier P."/>
            <person name="Michoud G."/>
            <person name="Beauverger M."/>
            <person name="Gayet N."/>
            <person name="Rouxel O."/>
            <person name="Jebbar M."/>
            <person name="Godfroy A."/>
        </authorList>
    </citation>
    <scope>NUCLEOTIDE SEQUENCE [LARGE SCALE GENOMIC DNA]</scope>
    <source>
        <strain evidence="2 4">NCB100</strain>
    </source>
</reference>
<dbReference type="InterPro" id="IPR010985">
    <property type="entry name" value="Ribbon_hlx_hlx"/>
</dbReference>
<dbReference type="OrthoDB" id="56938at2157"/>
<dbReference type="Proteomes" id="UP000070587">
    <property type="component" value="Chromosome"/>
</dbReference>
<dbReference type="PANTHER" id="PTHR36215">
    <property type="entry name" value="BLL4998 PROTEIN"/>
    <property type="match status" value="1"/>
</dbReference>
<dbReference type="CDD" id="cd22231">
    <property type="entry name" value="RHH_NikR_HicB-like"/>
    <property type="match status" value="1"/>
</dbReference>
<gene>
    <name evidence="3" type="ORF">P8X34_11540</name>
    <name evidence="2" type="ORF">TQ32_03320</name>
</gene>
<dbReference type="KEGG" id="pyc:TQ32_03320"/>
<evidence type="ECO:0000313" key="4">
    <source>
        <dbReference type="Proteomes" id="UP000070587"/>
    </source>
</evidence>
<dbReference type="SUPFAM" id="SSF47598">
    <property type="entry name" value="Ribbon-helix-helix"/>
    <property type="match status" value="1"/>
</dbReference>
<evidence type="ECO:0000313" key="5">
    <source>
        <dbReference type="Proteomes" id="UP001571980"/>
    </source>
</evidence>
<reference evidence="3 5" key="3">
    <citation type="submission" date="2023-03" db="EMBL/GenBank/DDBJ databases">
        <title>Speciation in Pyrococcus: adaptation to high temperature as a mechanism.</title>
        <authorList>
            <person name="Gu J."/>
        </authorList>
    </citation>
    <scope>NUCLEOTIDE SEQUENCE [LARGE SCALE GENOMIC DNA]</scope>
    <source>
        <strain evidence="3 5">LMOA34</strain>
    </source>
</reference>
<dbReference type="Pfam" id="PF01402">
    <property type="entry name" value="RHH_1"/>
    <property type="match status" value="1"/>
</dbReference>
<keyword evidence="5" id="KW-1185">Reference proteome</keyword>
<reference evidence="4" key="1">
    <citation type="submission" date="2015-02" db="EMBL/GenBank/DDBJ databases">
        <title>Pyrococcus kukulkanii sp. nov., a novel hyperthermophilic archaeon isolated from a deep-sea hydrothermal vent at the Guaymas Basin.</title>
        <authorList>
            <person name="Oger P.M."/>
            <person name="Callac N."/>
            <person name="Jebbar M."/>
            <person name="Godfroy A."/>
        </authorList>
    </citation>
    <scope>NUCLEOTIDE SEQUENCE [LARGE SCALE GENOMIC DNA]</scope>
    <source>
        <strain evidence="4">NCB100</strain>
    </source>
</reference>
<dbReference type="GeneID" id="28490834"/>
<dbReference type="RefSeq" id="WP_068320990.1">
    <property type="nucleotide sequence ID" value="NZ_CP010835.1"/>
</dbReference>
<dbReference type="EMBL" id="JARRIG010000008">
    <property type="protein sequence ID" value="MFA4805358.1"/>
    <property type="molecule type" value="Genomic_DNA"/>
</dbReference>
<evidence type="ECO:0000313" key="2">
    <source>
        <dbReference type="EMBL" id="AMM53615.1"/>
    </source>
</evidence>
<dbReference type="STRING" id="1609559.TQ32_03320"/>
<sequence length="62" mass="7278">MAKMKIISVQLPQSMIHGLDALVKRGVFPNRSEAIRVAIRELLKKELYREELQEELPEYLVR</sequence>
<accession>A0A127B8P7</accession>
<dbReference type="EMBL" id="CP010835">
    <property type="protein sequence ID" value="AMM53615.1"/>
    <property type="molecule type" value="Genomic_DNA"/>
</dbReference>
<dbReference type="PANTHER" id="PTHR36215:SF1">
    <property type="entry name" value="BLL4998 PROTEIN"/>
    <property type="match status" value="1"/>
</dbReference>
<organism evidence="2 4">
    <name type="scientific">Pyrococcus kukulkanii</name>
    <dbReference type="NCBI Taxonomy" id="1609559"/>
    <lineage>
        <taxon>Archaea</taxon>
        <taxon>Methanobacteriati</taxon>
        <taxon>Methanobacteriota</taxon>
        <taxon>Thermococci</taxon>
        <taxon>Thermococcales</taxon>
        <taxon>Thermococcaceae</taxon>
        <taxon>Pyrococcus</taxon>
    </lineage>
</organism>
<dbReference type="Proteomes" id="UP001571980">
    <property type="component" value="Unassembled WGS sequence"/>
</dbReference>
<dbReference type="GO" id="GO:0006355">
    <property type="term" value="P:regulation of DNA-templated transcription"/>
    <property type="evidence" value="ECO:0007669"/>
    <property type="project" value="InterPro"/>
</dbReference>
<dbReference type="AlphaFoldDB" id="A0A127B8P7"/>
<name>A0A127B8P7_9EURY</name>
<feature type="domain" description="Ribbon-helix-helix protein CopG" evidence="1">
    <location>
        <begin position="5"/>
        <end position="46"/>
    </location>
</feature>